<reference evidence="1 2" key="1">
    <citation type="submission" date="2017-04" db="EMBL/GenBank/DDBJ databases">
        <authorList>
            <person name="Afonso C.L."/>
            <person name="Miller P.J."/>
            <person name="Scott M.A."/>
            <person name="Spackman E."/>
            <person name="Goraichik I."/>
            <person name="Dimitrov K.M."/>
            <person name="Suarez D.L."/>
            <person name="Swayne D.E."/>
        </authorList>
    </citation>
    <scope>NUCLEOTIDE SEQUENCE [LARGE SCALE GENOMIC DNA]</scope>
    <source>
        <strain evidence="1 2">B5P</strain>
    </source>
</reference>
<evidence type="ECO:0000313" key="1">
    <source>
        <dbReference type="EMBL" id="SMH26627.1"/>
    </source>
</evidence>
<protein>
    <recommendedName>
        <fullName evidence="3">Metallohydrolase</fullName>
    </recommendedName>
</protein>
<proteinExistence type="predicted"/>
<keyword evidence="2" id="KW-1185">Reference proteome</keyword>
<gene>
    <name evidence="1" type="ORF">SAMN02982922_0373</name>
</gene>
<dbReference type="EMBL" id="FXBL01000003">
    <property type="protein sequence ID" value="SMH26627.1"/>
    <property type="molecule type" value="Genomic_DNA"/>
</dbReference>
<name>A0A1X7MR81_9HYPH</name>
<evidence type="ECO:0008006" key="3">
    <source>
        <dbReference type="Google" id="ProtNLM"/>
    </source>
</evidence>
<sequence length="395" mass="44431">MTASLVFFPVDNGDMALIKLDNGQHILIDINIRAAADDPDDDTYDVAADLKERLPRDDQDRLYVDAFLLSHPDGDHITGLSRHFYLGPPEDFPEDNEDDLILIREMWSSPIVFRRASATHKLGEEAKAWKKEARRRVALYREIGASVGDGDRILLMGKDKDGKTDDIMDIVIEQYELITRVNKGEEGQFEGRLLAPMVVEDDDEELIDLLEKNNSSVIIRFSIAGDGYKDMCRFLTGGDAGVAIWERLWNILDEDGNTDWLSYDVMETPHHCSWRTLSYDRWSELGEKVKVCEEARSALSQIRDGAVIVASCKPIKKDDSNPPHERAKREYVSMVEGECDRFICTSEYSADEDRALEFKIYHAGTAKKLGMTAKKTAAVVGVSGIATAARAHGRK</sequence>
<dbReference type="Proteomes" id="UP000193083">
    <property type="component" value="Unassembled WGS sequence"/>
</dbReference>
<accession>A0A1X7MR81</accession>
<dbReference type="RefSeq" id="WP_085462619.1">
    <property type="nucleotide sequence ID" value="NZ_FXBL01000003.1"/>
</dbReference>
<dbReference type="Gene3D" id="3.60.15.10">
    <property type="entry name" value="Ribonuclease Z/Hydroxyacylglutathione hydrolase-like"/>
    <property type="match status" value="1"/>
</dbReference>
<evidence type="ECO:0000313" key="2">
    <source>
        <dbReference type="Proteomes" id="UP000193083"/>
    </source>
</evidence>
<organism evidence="1 2">
    <name type="scientific">Mesorhizobium australicum</name>
    <dbReference type="NCBI Taxonomy" id="536018"/>
    <lineage>
        <taxon>Bacteria</taxon>
        <taxon>Pseudomonadati</taxon>
        <taxon>Pseudomonadota</taxon>
        <taxon>Alphaproteobacteria</taxon>
        <taxon>Hyphomicrobiales</taxon>
        <taxon>Phyllobacteriaceae</taxon>
        <taxon>Mesorhizobium</taxon>
    </lineage>
</organism>
<dbReference type="InterPro" id="IPR036866">
    <property type="entry name" value="RibonucZ/Hydroxyglut_hydro"/>
</dbReference>
<dbReference type="AlphaFoldDB" id="A0A1X7MR81"/>
<dbReference type="SUPFAM" id="SSF56281">
    <property type="entry name" value="Metallo-hydrolase/oxidoreductase"/>
    <property type="match status" value="1"/>
</dbReference>